<dbReference type="GO" id="GO:0005886">
    <property type="term" value="C:plasma membrane"/>
    <property type="evidence" value="ECO:0007669"/>
    <property type="project" value="TreeGrafter"/>
</dbReference>
<feature type="chain" id="PRO_5043765877" description="LRRCT domain-containing protein" evidence="5">
    <location>
        <begin position="28"/>
        <end position="354"/>
    </location>
</feature>
<dbReference type="PANTHER" id="PTHR24369:SF157">
    <property type="entry name" value="LRRCT DOMAIN-CONTAINING PROTEIN"/>
    <property type="match status" value="1"/>
</dbReference>
<keyword evidence="8" id="KW-1185">Reference proteome</keyword>
<gene>
    <name evidence="7" type="ORF">WMY93_014723</name>
</gene>
<dbReference type="InterPro" id="IPR003591">
    <property type="entry name" value="Leu-rich_rpt_typical-subtyp"/>
</dbReference>
<reference evidence="8" key="1">
    <citation type="submission" date="2024-04" db="EMBL/GenBank/DDBJ databases">
        <title>Salinicola lusitanus LLJ914,a marine bacterium isolated from the Okinawa Trough.</title>
        <authorList>
            <person name="Li J."/>
        </authorList>
    </citation>
    <scope>NUCLEOTIDE SEQUENCE [LARGE SCALE GENOMIC DNA]</scope>
</reference>
<evidence type="ECO:0000313" key="8">
    <source>
        <dbReference type="Proteomes" id="UP001460270"/>
    </source>
</evidence>
<protein>
    <recommendedName>
        <fullName evidence="6">LRRCT domain-containing protein</fullName>
    </recommendedName>
</protein>
<dbReference type="InterPro" id="IPR001611">
    <property type="entry name" value="Leu-rich_rpt"/>
</dbReference>
<evidence type="ECO:0000256" key="2">
    <source>
        <dbReference type="ARBA" id="ARBA00022729"/>
    </source>
</evidence>
<proteinExistence type="predicted"/>
<name>A0AAW0NXQ3_9GOBI</name>
<sequence>MHLSSIAALFSVLFLAILFSPIVVGTAIPGCLGDRDKDDRPRLNCTAAGFRQLPTGIEPTTKVLLFPRNFFTEMSWMSFTVFTEIYEIDLSENQIPALSPSGASPLPSLGVLRLGLNQLQTVPDHCFSGTPALTELHLQNNLISSLHDQSFSGLSKLEILDLSNNHIQTLPPLMMHPLTAIETLYLEGNKLKVVPDDWFSQKEYVPYLYLSDNPWACSCSLGYLRRYMDDYDLNVYVRDGPIIRVDAESVICDSPVSLQGQSVIKLEESDFCGSHPSGPEPMEVATRPRPTTSPTHSFAPDVNQSYNEFVTFYKSNIDNFAHFNATKFGNINNFSHYDTANFGNVDNFAHFKSN</sequence>
<dbReference type="SMART" id="SM00369">
    <property type="entry name" value="LRR_TYP"/>
    <property type="match status" value="4"/>
</dbReference>
<dbReference type="Pfam" id="PF13855">
    <property type="entry name" value="LRR_8"/>
    <property type="match status" value="1"/>
</dbReference>
<dbReference type="InterPro" id="IPR050541">
    <property type="entry name" value="LRR_TM_domain-containing"/>
</dbReference>
<evidence type="ECO:0000259" key="6">
    <source>
        <dbReference type="SMART" id="SM00082"/>
    </source>
</evidence>
<dbReference type="EMBL" id="JBBPFD010000010">
    <property type="protein sequence ID" value="KAK7910039.1"/>
    <property type="molecule type" value="Genomic_DNA"/>
</dbReference>
<dbReference type="PROSITE" id="PS51450">
    <property type="entry name" value="LRR"/>
    <property type="match status" value="2"/>
</dbReference>
<dbReference type="PANTHER" id="PTHR24369">
    <property type="entry name" value="ANTIGEN BSP, PUTATIVE-RELATED"/>
    <property type="match status" value="1"/>
</dbReference>
<evidence type="ECO:0000313" key="7">
    <source>
        <dbReference type="EMBL" id="KAK7910039.1"/>
    </source>
</evidence>
<dbReference type="Gene3D" id="3.80.10.10">
    <property type="entry name" value="Ribonuclease Inhibitor"/>
    <property type="match status" value="1"/>
</dbReference>
<evidence type="ECO:0000256" key="5">
    <source>
        <dbReference type="SAM" id="SignalP"/>
    </source>
</evidence>
<dbReference type="SUPFAM" id="SSF52058">
    <property type="entry name" value="L domain-like"/>
    <property type="match status" value="1"/>
</dbReference>
<evidence type="ECO:0000256" key="4">
    <source>
        <dbReference type="SAM" id="MobiDB-lite"/>
    </source>
</evidence>
<feature type="domain" description="LRRCT" evidence="6">
    <location>
        <begin position="213"/>
        <end position="273"/>
    </location>
</feature>
<feature type="signal peptide" evidence="5">
    <location>
        <begin position="1"/>
        <end position="27"/>
    </location>
</feature>
<evidence type="ECO:0000256" key="3">
    <source>
        <dbReference type="ARBA" id="ARBA00022737"/>
    </source>
</evidence>
<comment type="caution">
    <text evidence="7">The sequence shown here is derived from an EMBL/GenBank/DDBJ whole genome shotgun (WGS) entry which is preliminary data.</text>
</comment>
<keyword evidence="1" id="KW-0433">Leucine-rich repeat</keyword>
<keyword evidence="2 5" id="KW-0732">Signal</keyword>
<keyword evidence="3" id="KW-0677">Repeat</keyword>
<organism evidence="7 8">
    <name type="scientific">Mugilogobius chulae</name>
    <name type="common">yellowstripe goby</name>
    <dbReference type="NCBI Taxonomy" id="88201"/>
    <lineage>
        <taxon>Eukaryota</taxon>
        <taxon>Metazoa</taxon>
        <taxon>Chordata</taxon>
        <taxon>Craniata</taxon>
        <taxon>Vertebrata</taxon>
        <taxon>Euteleostomi</taxon>
        <taxon>Actinopterygii</taxon>
        <taxon>Neopterygii</taxon>
        <taxon>Teleostei</taxon>
        <taxon>Neoteleostei</taxon>
        <taxon>Acanthomorphata</taxon>
        <taxon>Gobiaria</taxon>
        <taxon>Gobiiformes</taxon>
        <taxon>Gobioidei</taxon>
        <taxon>Gobiidae</taxon>
        <taxon>Gobionellinae</taxon>
        <taxon>Mugilogobius</taxon>
    </lineage>
</organism>
<dbReference type="InterPro" id="IPR032675">
    <property type="entry name" value="LRR_dom_sf"/>
</dbReference>
<dbReference type="AlphaFoldDB" id="A0AAW0NXQ3"/>
<feature type="region of interest" description="Disordered" evidence="4">
    <location>
        <begin position="277"/>
        <end position="298"/>
    </location>
</feature>
<accession>A0AAW0NXQ3</accession>
<dbReference type="Proteomes" id="UP001460270">
    <property type="component" value="Unassembled WGS sequence"/>
</dbReference>
<evidence type="ECO:0000256" key="1">
    <source>
        <dbReference type="ARBA" id="ARBA00022614"/>
    </source>
</evidence>
<dbReference type="InterPro" id="IPR000483">
    <property type="entry name" value="Cys-rich_flank_reg_C"/>
</dbReference>
<dbReference type="SMART" id="SM00082">
    <property type="entry name" value="LRRCT"/>
    <property type="match status" value="1"/>
</dbReference>